<gene>
    <name evidence="2" type="ORF">SAMN05660865_01894</name>
</gene>
<keyword evidence="1" id="KW-0812">Transmembrane</keyword>
<name>A0A1H5XXQ1_9CLOT</name>
<keyword evidence="1" id="KW-0472">Membrane</keyword>
<dbReference type="AlphaFoldDB" id="A0A1H5XXQ1"/>
<sequence>MNKTTKLIKAGFFISLALLIPYIFHSAGLAGAIFLPMHLPVLLAGFILGKKYGLAVGFISPILSSILTDMPPLYPTSFAMAFELATYGFITGLLYNDKKMNIFTSLILAMLFGRFVSAIANILLLNFVGKKFILKAFLASAFITPIWGIIIQLILIPAVVNIYKKRVG</sequence>
<dbReference type="Pfam" id="PF12822">
    <property type="entry name" value="ECF_trnsprt"/>
    <property type="match status" value="1"/>
</dbReference>
<dbReference type="OrthoDB" id="9815422at2"/>
<feature type="transmembrane region" description="Helical" evidence="1">
    <location>
        <begin position="12"/>
        <end position="35"/>
    </location>
</feature>
<feature type="transmembrane region" description="Helical" evidence="1">
    <location>
        <begin position="73"/>
        <end position="95"/>
    </location>
</feature>
<dbReference type="InterPro" id="IPR024529">
    <property type="entry name" value="ECF_trnsprt_substrate-spec"/>
</dbReference>
<dbReference type="Gene3D" id="1.10.1760.20">
    <property type="match status" value="1"/>
</dbReference>
<keyword evidence="1" id="KW-1133">Transmembrane helix</keyword>
<keyword evidence="3" id="KW-1185">Reference proteome</keyword>
<dbReference type="Proteomes" id="UP000242850">
    <property type="component" value="Unassembled WGS sequence"/>
</dbReference>
<accession>A0A1H5XXQ1</accession>
<reference evidence="3" key="1">
    <citation type="submission" date="2016-10" db="EMBL/GenBank/DDBJ databases">
        <authorList>
            <person name="Varghese N."/>
            <person name="Submissions S."/>
        </authorList>
    </citation>
    <scope>NUCLEOTIDE SEQUENCE [LARGE SCALE GENOMIC DNA]</scope>
    <source>
        <strain evidence="3">DSM 5463</strain>
    </source>
</reference>
<evidence type="ECO:0000313" key="2">
    <source>
        <dbReference type="EMBL" id="SEG16481.1"/>
    </source>
</evidence>
<evidence type="ECO:0000256" key="1">
    <source>
        <dbReference type="SAM" id="Phobius"/>
    </source>
</evidence>
<protein>
    <recommendedName>
        <fullName evidence="4">Niacin transporter</fullName>
    </recommendedName>
</protein>
<proteinExistence type="predicted"/>
<dbReference type="EMBL" id="FNUK01000043">
    <property type="protein sequence ID" value="SEG16481.1"/>
    <property type="molecule type" value="Genomic_DNA"/>
</dbReference>
<feature type="transmembrane region" description="Helical" evidence="1">
    <location>
        <begin position="102"/>
        <end position="124"/>
    </location>
</feature>
<evidence type="ECO:0008006" key="4">
    <source>
        <dbReference type="Google" id="ProtNLM"/>
    </source>
</evidence>
<evidence type="ECO:0000313" key="3">
    <source>
        <dbReference type="Proteomes" id="UP000242850"/>
    </source>
</evidence>
<organism evidence="2 3">
    <name type="scientific">Caloramator fervidus</name>
    <dbReference type="NCBI Taxonomy" id="29344"/>
    <lineage>
        <taxon>Bacteria</taxon>
        <taxon>Bacillati</taxon>
        <taxon>Bacillota</taxon>
        <taxon>Clostridia</taxon>
        <taxon>Eubacteriales</taxon>
        <taxon>Clostridiaceae</taxon>
        <taxon>Caloramator</taxon>
    </lineage>
</organism>
<feature type="transmembrane region" description="Helical" evidence="1">
    <location>
        <begin position="136"/>
        <end position="163"/>
    </location>
</feature>
<dbReference type="GO" id="GO:0022857">
    <property type="term" value="F:transmembrane transporter activity"/>
    <property type="evidence" value="ECO:0007669"/>
    <property type="project" value="InterPro"/>
</dbReference>